<protein>
    <submittedName>
        <fullName evidence="3">PAP2 superfamily protein</fullName>
    </submittedName>
</protein>
<gene>
    <name evidence="3" type="ORF">SAMN04488068_0996</name>
</gene>
<sequence length="221" mass="24365">MSTSTPLMLPPWQRLLQFVLSLSTFVMMCLLFLDRPLAVWLAVHAGHWVEPARAFTDNLSALFLPSLPRWVHPVALIVTGLLLAWQRRMLAARTLWLIALVLVLTRTTVSALKAACDRVRPFEYLNDPRLADFGVAGHDSFPSGHAGTYMAVLLPLALVLPQWRLPLLLVATLGSLARVIEGDHYLGDVTASTVIVLIHIVLVTALLGRPLGLRFSEPTSP</sequence>
<feature type="transmembrane region" description="Helical" evidence="1">
    <location>
        <begin position="149"/>
        <end position="173"/>
    </location>
</feature>
<dbReference type="Gene3D" id="1.20.144.10">
    <property type="entry name" value="Phosphatidic acid phosphatase type 2/haloperoxidase"/>
    <property type="match status" value="1"/>
</dbReference>
<dbReference type="Proteomes" id="UP000199758">
    <property type="component" value="Unassembled WGS sequence"/>
</dbReference>
<dbReference type="AlphaFoldDB" id="A0A1M5LMM4"/>
<dbReference type="SMART" id="SM00014">
    <property type="entry name" value="acidPPc"/>
    <property type="match status" value="1"/>
</dbReference>
<organism evidence="3 4">
    <name type="scientific">Hydrocarboniphaga daqingensis</name>
    <dbReference type="NCBI Taxonomy" id="490188"/>
    <lineage>
        <taxon>Bacteria</taxon>
        <taxon>Pseudomonadati</taxon>
        <taxon>Pseudomonadota</taxon>
        <taxon>Gammaproteobacteria</taxon>
        <taxon>Nevskiales</taxon>
        <taxon>Nevskiaceae</taxon>
        <taxon>Hydrocarboniphaga</taxon>
    </lineage>
</organism>
<feature type="transmembrane region" description="Helical" evidence="1">
    <location>
        <begin position="185"/>
        <end position="207"/>
    </location>
</feature>
<dbReference type="SUPFAM" id="SSF48317">
    <property type="entry name" value="Acid phosphatase/Vanadium-dependent haloperoxidase"/>
    <property type="match status" value="1"/>
</dbReference>
<keyword evidence="1" id="KW-0472">Membrane</keyword>
<evidence type="ECO:0000259" key="2">
    <source>
        <dbReference type="SMART" id="SM00014"/>
    </source>
</evidence>
<reference evidence="3 4" key="1">
    <citation type="submission" date="2016-11" db="EMBL/GenBank/DDBJ databases">
        <authorList>
            <person name="Jaros S."/>
            <person name="Januszkiewicz K."/>
            <person name="Wedrychowicz H."/>
        </authorList>
    </citation>
    <scope>NUCLEOTIDE SEQUENCE [LARGE SCALE GENOMIC DNA]</scope>
    <source>
        <strain evidence="3 4">CGMCC 1.7049</strain>
    </source>
</reference>
<dbReference type="STRING" id="490188.SAMN04488068_0996"/>
<name>A0A1M5LMM4_9GAMM</name>
<proteinExistence type="predicted"/>
<evidence type="ECO:0000313" key="4">
    <source>
        <dbReference type="Proteomes" id="UP000199758"/>
    </source>
</evidence>
<dbReference type="OrthoDB" id="5957767at2"/>
<keyword evidence="4" id="KW-1185">Reference proteome</keyword>
<accession>A0A1M5LMM4</accession>
<dbReference type="InterPro" id="IPR000326">
    <property type="entry name" value="PAP2/HPO"/>
</dbReference>
<feature type="domain" description="Phosphatidic acid phosphatase type 2/haloperoxidase" evidence="2">
    <location>
        <begin position="91"/>
        <end position="204"/>
    </location>
</feature>
<dbReference type="Pfam" id="PF01569">
    <property type="entry name" value="PAP2"/>
    <property type="match status" value="1"/>
</dbReference>
<dbReference type="InterPro" id="IPR036938">
    <property type="entry name" value="PAP2/HPO_sf"/>
</dbReference>
<keyword evidence="1" id="KW-0812">Transmembrane</keyword>
<keyword evidence="1" id="KW-1133">Transmembrane helix</keyword>
<evidence type="ECO:0000256" key="1">
    <source>
        <dbReference type="SAM" id="Phobius"/>
    </source>
</evidence>
<dbReference type="EMBL" id="FQWZ01000002">
    <property type="protein sequence ID" value="SHG66392.1"/>
    <property type="molecule type" value="Genomic_DNA"/>
</dbReference>
<feature type="transmembrane region" description="Helical" evidence="1">
    <location>
        <begin position="94"/>
        <end position="115"/>
    </location>
</feature>
<evidence type="ECO:0000313" key="3">
    <source>
        <dbReference type="EMBL" id="SHG66392.1"/>
    </source>
</evidence>
<dbReference type="RefSeq" id="WP_072894778.1">
    <property type="nucleotide sequence ID" value="NZ_FQWZ01000002.1"/>
</dbReference>